<dbReference type="PANTHER" id="PTHR35287">
    <property type="entry name" value="SI:ZFOS-911D5.4"/>
    <property type="match status" value="1"/>
</dbReference>
<comment type="caution">
    <text evidence="2">The sequence shown here is derived from an EMBL/GenBank/DDBJ whole genome shotgun (WGS) entry which is preliminary data.</text>
</comment>
<gene>
    <name evidence="2" type="ORF">H8792_001570</name>
</gene>
<dbReference type="InterPro" id="IPR011528">
    <property type="entry name" value="NERD"/>
</dbReference>
<dbReference type="Pfam" id="PF08378">
    <property type="entry name" value="NERD"/>
    <property type="match status" value="1"/>
</dbReference>
<dbReference type="SUPFAM" id="SSF52980">
    <property type="entry name" value="Restriction endonuclease-like"/>
    <property type="match status" value="1"/>
</dbReference>
<organism evidence="2 3">
    <name type="scientific">Thiomicrorhabdus heinhorstiae</name>
    <dbReference type="NCBI Taxonomy" id="2748010"/>
    <lineage>
        <taxon>Bacteria</taxon>
        <taxon>Pseudomonadati</taxon>
        <taxon>Pseudomonadota</taxon>
        <taxon>Gammaproteobacteria</taxon>
        <taxon>Thiotrichales</taxon>
        <taxon>Piscirickettsiaceae</taxon>
        <taxon>Thiomicrorhabdus</taxon>
    </lineage>
</organism>
<evidence type="ECO:0000313" key="3">
    <source>
        <dbReference type="Proteomes" id="UP001193680"/>
    </source>
</evidence>
<feature type="domain" description="NERD" evidence="1">
    <location>
        <begin position="28"/>
        <end position="146"/>
    </location>
</feature>
<dbReference type="EMBL" id="JACBGI020000001">
    <property type="protein sequence ID" value="MBF6057020.1"/>
    <property type="molecule type" value="Genomic_DNA"/>
</dbReference>
<dbReference type="InterPro" id="IPR011335">
    <property type="entry name" value="Restrct_endonuc-II-like"/>
</dbReference>
<proteinExistence type="predicted"/>
<evidence type="ECO:0000313" key="2">
    <source>
        <dbReference type="EMBL" id="MBF6057020.1"/>
    </source>
</evidence>
<accession>A0ABS0BVD2</accession>
<keyword evidence="3" id="KW-1185">Reference proteome</keyword>
<sequence>MLFSRTKLMQWRDLINVSPVFEDPEVLAGRKAEDFLTRIVESNLKYKGVHCFVGKRVPCPEKSRRYEIDLIVLTKKQLHVIEVKNWSGSLVEENGQWIQHKLNGQSIEHDNLTDHNSAKLQSLQDYLQKHDIHIDPSYISQKVVLINPRLKISPQIQSDPNVIPRSHLDHYLQSQKGASFSERMLHSVIESCTSSETGSILLDGLFKAMPRKQLKRTIEALGSLRTWDLIGLHGGKILQGDARRISIGGQRFELEPLQRDEKIELRWKRGKLSSLFSSCVMNFAFGKTKLQKRSYRLNPLEDHILFHKAGNPQISQIDLKQIEWIKRG</sequence>
<dbReference type="Proteomes" id="UP001193680">
    <property type="component" value="Unassembled WGS sequence"/>
</dbReference>
<name>A0ABS0BVD2_9GAMM</name>
<dbReference type="PANTHER" id="PTHR35287:SF1">
    <property type="entry name" value="SI:ZFOS-911D5.4"/>
    <property type="match status" value="1"/>
</dbReference>
<evidence type="ECO:0000259" key="1">
    <source>
        <dbReference type="PROSITE" id="PS50965"/>
    </source>
</evidence>
<protein>
    <submittedName>
        <fullName evidence="2">NERD domain-containing protein</fullName>
    </submittedName>
</protein>
<dbReference type="PROSITE" id="PS50965">
    <property type="entry name" value="NERD"/>
    <property type="match status" value="1"/>
</dbReference>
<reference evidence="2 3" key="1">
    <citation type="submission" date="2020-11" db="EMBL/GenBank/DDBJ databases">
        <title>Sulfur oxidizing isolate from Hospital Hole Sinkhole.</title>
        <authorList>
            <person name="Scott K.M."/>
        </authorList>
    </citation>
    <scope>NUCLEOTIDE SEQUENCE [LARGE SCALE GENOMIC DNA]</scope>
    <source>
        <strain evidence="2 3">HH1</strain>
    </source>
</reference>
<dbReference type="RefSeq" id="WP_194947371.1">
    <property type="nucleotide sequence ID" value="NZ_JACBGI020000001.1"/>
</dbReference>